<evidence type="ECO:0000256" key="3">
    <source>
        <dbReference type="ARBA" id="ARBA00022692"/>
    </source>
</evidence>
<feature type="non-terminal residue" evidence="9">
    <location>
        <position position="1"/>
    </location>
</feature>
<evidence type="ECO:0000256" key="1">
    <source>
        <dbReference type="ARBA" id="ARBA00004141"/>
    </source>
</evidence>
<dbReference type="GO" id="GO:0006508">
    <property type="term" value="P:proteolysis"/>
    <property type="evidence" value="ECO:0007669"/>
    <property type="project" value="UniProtKB-KW"/>
</dbReference>
<dbReference type="PANTHER" id="PTHR43731">
    <property type="entry name" value="RHOMBOID PROTEASE"/>
    <property type="match status" value="1"/>
</dbReference>
<evidence type="ECO:0000256" key="2">
    <source>
        <dbReference type="ARBA" id="ARBA00009045"/>
    </source>
</evidence>
<evidence type="ECO:0000256" key="5">
    <source>
        <dbReference type="ARBA" id="ARBA00022989"/>
    </source>
</evidence>
<dbReference type="Proteomes" id="UP000233256">
    <property type="component" value="Unassembled WGS sequence"/>
</dbReference>
<keyword evidence="3 7" id="KW-0812">Transmembrane</keyword>
<dbReference type="PANTHER" id="PTHR43731:SF14">
    <property type="entry name" value="PRESENILIN-ASSOCIATED RHOMBOID-LIKE PROTEIN, MITOCHONDRIAL"/>
    <property type="match status" value="1"/>
</dbReference>
<evidence type="ECO:0000313" key="9">
    <source>
        <dbReference type="EMBL" id="PKK87263.1"/>
    </source>
</evidence>
<dbReference type="Pfam" id="PF01694">
    <property type="entry name" value="Rhomboid"/>
    <property type="match status" value="1"/>
</dbReference>
<dbReference type="Gene3D" id="1.20.1540.10">
    <property type="entry name" value="Rhomboid-like"/>
    <property type="match status" value="1"/>
</dbReference>
<dbReference type="InterPro" id="IPR035952">
    <property type="entry name" value="Rhomboid-like_sf"/>
</dbReference>
<evidence type="ECO:0000313" key="10">
    <source>
        <dbReference type="Proteomes" id="UP000233256"/>
    </source>
</evidence>
<keyword evidence="9" id="KW-0645">Protease</keyword>
<evidence type="ECO:0000256" key="7">
    <source>
        <dbReference type="SAM" id="Phobius"/>
    </source>
</evidence>
<sequence>VFNMMAFYQLGPFVLREFGLHRFVNIYILTGIAGFALSVLVGVRFTIGASASICGLIGAIIYYGKSRGGAYGEAIYKQALGWVVGLVIFGFLFSGINNWAHGGGILSGLLLAYFLGYNDRKPESAWSKILAYACVLITAGVLIWAVGSSFYYRFMT</sequence>
<evidence type="ECO:0000256" key="6">
    <source>
        <dbReference type="ARBA" id="ARBA00023136"/>
    </source>
</evidence>
<dbReference type="EMBL" id="PGXC01000182">
    <property type="protein sequence ID" value="PKK87263.1"/>
    <property type="molecule type" value="Genomic_DNA"/>
</dbReference>
<reference evidence="9 10" key="1">
    <citation type="journal article" date="2017" name="ISME J.">
        <title>Potential for microbial H2 and metal transformations associated with novel bacteria and archaea in deep terrestrial subsurface sediments.</title>
        <authorList>
            <person name="Hernsdorf A.W."/>
            <person name="Amano Y."/>
            <person name="Miyakawa K."/>
            <person name="Ise K."/>
            <person name="Suzuki Y."/>
            <person name="Anantharaman K."/>
            <person name="Probst A."/>
            <person name="Burstein D."/>
            <person name="Thomas B.C."/>
            <person name="Banfield J.F."/>
        </authorList>
    </citation>
    <scope>NUCLEOTIDE SEQUENCE [LARGE SCALE GENOMIC DNA]</scope>
    <source>
        <strain evidence="9">HGW-Wallbacteria-1</strain>
    </source>
</reference>
<keyword evidence="4" id="KW-0378">Hydrolase</keyword>
<gene>
    <name evidence="9" type="ORF">CVV64_22415</name>
</gene>
<comment type="similarity">
    <text evidence="2">Belongs to the peptidase S54 family.</text>
</comment>
<organism evidence="9 10">
    <name type="scientific">Candidatus Wallbacteria bacterium HGW-Wallbacteria-1</name>
    <dbReference type="NCBI Taxonomy" id="2013854"/>
    <lineage>
        <taxon>Bacteria</taxon>
        <taxon>Candidatus Walliibacteriota</taxon>
    </lineage>
</organism>
<feature type="transmembrane region" description="Helical" evidence="7">
    <location>
        <begin position="129"/>
        <end position="152"/>
    </location>
</feature>
<protein>
    <submittedName>
        <fullName evidence="9">Rhomboid family intramembrane serine protease</fullName>
    </submittedName>
</protein>
<evidence type="ECO:0000259" key="8">
    <source>
        <dbReference type="Pfam" id="PF01694"/>
    </source>
</evidence>
<accession>A0A2N1PG03</accession>
<dbReference type="AlphaFoldDB" id="A0A2N1PG03"/>
<dbReference type="SUPFAM" id="SSF144091">
    <property type="entry name" value="Rhomboid-like"/>
    <property type="match status" value="1"/>
</dbReference>
<comment type="caution">
    <text evidence="9">The sequence shown here is derived from an EMBL/GenBank/DDBJ whole genome shotgun (WGS) entry which is preliminary data.</text>
</comment>
<keyword evidence="6 7" id="KW-0472">Membrane</keyword>
<dbReference type="InterPro" id="IPR050925">
    <property type="entry name" value="Rhomboid_protease_S54"/>
</dbReference>
<name>A0A2N1PG03_9BACT</name>
<keyword evidence="5 7" id="KW-1133">Transmembrane helix</keyword>
<feature type="transmembrane region" description="Helical" evidence="7">
    <location>
        <begin position="99"/>
        <end position="117"/>
    </location>
</feature>
<feature type="transmembrane region" description="Helical" evidence="7">
    <location>
        <begin position="75"/>
        <end position="93"/>
    </location>
</feature>
<dbReference type="GO" id="GO:0004252">
    <property type="term" value="F:serine-type endopeptidase activity"/>
    <property type="evidence" value="ECO:0007669"/>
    <property type="project" value="InterPro"/>
</dbReference>
<feature type="domain" description="Peptidase S54 rhomboid" evidence="8">
    <location>
        <begin position="1"/>
        <end position="117"/>
    </location>
</feature>
<dbReference type="InterPro" id="IPR022764">
    <property type="entry name" value="Peptidase_S54_rhomboid_dom"/>
</dbReference>
<dbReference type="GO" id="GO:0016020">
    <property type="term" value="C:membrane"/>
    <property type="evidence" value="ECO:0007669"/>
    <property type="project" value="UniProtKB-SubCell"/>
</dbReference>
<feature type="transmembrane region" description="Helical" evidence="7">
    <location>
        <begin position="45"/>
        <end position="63"/>
    </location>
</feature>
<proteinExistence type="inferred from homology"/>
<evidence type="ECO:0000256" key="4">
    <source>
        <dbReference type="ARBA" id="ARBA00022801"/>
    </source>
</evidence>
<comment type="subcellular location">
    <subcellularLocation>
        <location evidence="1">Membrane</location>
        <topology evidence="1">Multi-pass membrane protein</topology>
    </subcellularLocation>
</comment>
<feature type="transmembrane region" description="Helical" evidence="7">
    <location>
        <begin position="20"/>
        <end position="39"/>
    </location>
</feature>